<protein>
    <submittedName>
        <fullName evidence="2">Uncharacterized protein</fullName>
    </submittedName>
</protein>
<evidence type="ECO:0000313" key="3">
    <source>
        <dbReference type="Proteomes" id="UP001434883"/>
    </source>
</evidence>
<sequence length="223" mass="24636">MTPGTFSDRSFSPSCLSQRLQTPQQTGGELLKCWRDKQLKHPFPNFTKANGSAREATMEEESLCTSLPDVVEAELPQDSQTLADQSINGEQEDLVFGEEAEINQTEEENTASHKSVEVEQFEETLWSLQPFTCTRSSLSFATVGWDMPNSSALTASFMTDSSLANELYSEGVTSLSSTSFSHHHQPQDVTVVPFKQEDKEERDEVDTQPLNSAAESAGNDSKV</sequence>
<comment type="caution">
    <text evidence="2">The sequence shown here is derived from an EMBL/GenBank/DDBJ whole genome shotgun (WGS) entry which is preliminary data.</text>
</comment>
<accession>A0ABV0QU72</accession>
<feature type="non-terminal residue" evidence="2">
    <location>
        <position position="1"/>
    </location>
</feature>
<dbReference type="Proteomes" id="UP001434883">
    <property type="component" value="Unassembled WGS sequence"/>
</dbReference>
<keyword evidence="3" id="KW-1185">Reference proteome</keyword>
<name>A0ABV0QU72_9TELE</name>
<evidence type="ECO:0000313" key="2">
    <source>
        <dbReference type="EMBL" id="MEQ2199355.1"/>
    </source>
</evidence>
<evidence type="ECO:0000256" key="1">
    <source>
        <dbReference type="SAM" id="MobiDB-lite"/>
    </source>
</evidence>
<reference evidence="2 3" key="1">
    <citation type="submission" date="2021-06" db="EMBL/GenBank/DDBJ databases">
        <authorList>
            <person name="Palmer J.M."/>
        </authorList>
    </citation>
    <scope>NUCLEOTIDE SEQUENCE [LARGE SCALE GENOMIC DNA]</scope>
    <source>
        <strain evidence="2 3">XC_2019</strain>
        <tissue evidence="2">Muscle</tissue>
    </source>
</reference>
<organism evidence="2 3">
    <name type="scientific">Xenoophorus captivus</name>
    <dbReference type="NCBI Taxonomy" id="1517983"/>
    <lineage>
        <taxon>Eukaryota</taxon>
        <taxon>Metazoa</taxon>
        <taxon>Chordata</taxon>
        <taxon>Craniata</taxon>
        <taxon>Vertebrata</taxon>
        <taxon>Euteleostomi</taxon>
        <taxon>Actinopterygii</taxon>
        <taxon>Neopterygii</taxon>
        <taxon>Teleostei</taxon>
        <taxon>Neoteleostei</taxon>
        <taxon>Acanthomorphata</taxon>
        <taxon>Ovalentaria</taxon>
        <taxon>Atherinomorphae</taxon>
        <taxon>Cyprinodontiformes</taxon>
        <taxon>Goodeidae</taxon>
        <taxon>Xenoophorus</taxon>
    </lineage>
</organism>
<gene>
    <name evidence="2" type="ORF">XENOCAPTIV_018043</name>
</gene>
<feature type="region of interest" description="Disordered" evidence="1">
    <location>
        <begin position="177"/>
        <end position="223"/>
    </location>
</feature>
<dbReference type="EMBL" id="JAHRIN010025246">
    <property type="protein sequence ID" value="MEQ2199355.1"/>
    <property type="molecule type" value="Genomic_DNA"/>
</dbReference>
<proteinExistence type="predicted"/>
<feature type="region of interest" description="Disordered" evidence="1">
    <location>
        <begin position="1"/>
        <end position="27"/>
    </location>
</feature>